<sequence>MSLYYAKGSSYALDLINNDKYHFANEYQATQPISQSLAYIANTLLSKEKLFGIHGTQIEKQKKESIISEDDRANTISQFKKGEISYQETFLGGCTTTTPCQHRAMRSITACLNCDKSIIKKSKLERVIKAQTSMLKNLDPTSLEYRTERSDLKTLKNVLVNIQKKSSIS</sequence>
<dbReference type="AlphaFoldDB" id="A0A0H2MQG1"/>
<comment type="caution">
    <text evidence="1">The sequence shown here is derived from an EMBL/GenBank/DDBJ whole genome shotgun (WGS) entry which is preliminary data.</text>
</comment>
<reference evidence="1 2" key="1">
    <citation type="submission" date="2015-03" db="EMBL/GenBank/DDBJ databases">
        <title>Genome Sequence of Kiloniella spongiae MEBiC09566, isolated from a marine sponge.</title>
        <authorList>
            <person name="Shao Z."/>
            <person name="Wang L."/>
            <person name="Li X."/>
        </authorList>
    </citation>
    <scope>NUCLEOTIDE SEQUENCE [LARGE SCALE GENOMIC DNA]</scope>
    <source>
        <strain evidence="1 2">MEBiC09566</strain>
    </source>
</reference>
<evidence type="ECO:0000313" key="2">
    <source>
        <dbReference type="Proteomes" id="UP000035444"/>
    </source>
</evidence>
<gene>
    <name evidence="1" type="ORF">WH96_20540</name>
</gene>
<organism evidence="1 2">
    <name type="scientific">Kiloniella spongiae</name>
    <dbReference type="NCBI Taxonomy" id="1489064"/>
    <lineage>
        <taxon>Bacteria</taxon>
        <taxon>Pseudomonadati</taxon>
        <taxon>Pseudomonadota</taxon>
        <taxon>Alphaproteobacteria</taxon>
        <taxon>Rhodospirillales</taxon>
        <taxon>Kiloniellaceae</taxon>
        <taxon>Kiloniella</taxon>
    </lineage>
</organism>
<protein>
    <submittedName>
        <fullName evidence="1">Uncharacterized protein</fullName>
    </submittedName>
</protein>
<keyword evidence="2" id="KW-1185">Reference proteome</keyword>
<name>A0A0H2MQG1_9PROT</name>
<dbReference type="Proteomes" id="UP000035444">
    <property type="component" value="Unassembled WGS sequence"/>
</dbReference>
<proteinExistence type="predicted"/>
<evidence type="ECO:0000313" key="1">
    <source>
        <dbReference type="EMBL" id="KLN58895.1"/>
    </source>
</evidence>
<dbReference type="STRING" id="1489064.WH96_20540"/>
<dbReference type="EMBL" id="LAQL01000028">
    <property type="protein sequence ID" value="KLN58895.1"/>
    <property type="molecule type" value="Genomic_DNA"/>
</dbReference>
<accession>A0A0H2MQG1</accession>